<dbReference type="PANTHER" id="PTHR46278:SF2">
    <property type="entry name" value="ASPARTATE-SEMIALDEHYDE DEHYDROGENASE"/>
    <property type="match status" value="1"/>
</dbReference>
<reference evidence="3" key="1">
    <citation type="journal article" date="2021" name="PeerJ">
        <title>Extensive microbial diversity within the chicken gut microbiome revealed by metagenomics and culture.</title>
        <authorList>
            <person name="Gilroy R."/>
            <person name="Ravi A."/>
            <person name="Getino M."/>
            <person name="Pursley I."/>
            <person name="Horton D.L."/>
            <person name="Alikhan N.F."/>
            <person name="Baker D."/>
            <person name="Gharbi K."/>
            <person name="Hall N."/>
            <person name="Watson M."/>
            <person name="Adriaenssens E.M."/>
            <person name="Foster-Nyarko E."/>
            <person name="Jarju S."/>
            <person name="Secka A."/>
            <person name="Antonio M."/>
            <person name="Oren A."/>
            <person name="Chaudhuri R.R."/>
            <person name="La Ragione R."/>
            <person name="Hildebrand F."/>
            <person name="Pallen M.J."/>
        </authorList>
    </citation>
    <scope>NUCLEOTIDE SEQUENCE</scope>
    <source>
        <strain evidence="3">687</strain>
    </source>
</reference>
<reference evidence="3" key="2">
    <citation type="submission" date="2021-04" db="EMBL/GenBank/DDBJ databases">
        <authorList>
            <person name="Gilroy R."/>
        </authorList>
    </citation>
    <scope>NUCLEOTIDE SEQUENCE</scope>
    <source>
        <strain evidence="3">687</strain>
    </source>
</reference>
<sequence length="335" mass="36762">MALRIAIYGYDTDIGKLIIEVLNERNFPIADFFPLSPLAGEFDAVTVQGRNFMISPVDEFDFARADIAFFITTSDETLRLAPKARAAGCVVIDNSRTYAGSKEIPAILPELNPYLIKDAITAKAVVPVSSVTTELALPLAALHDEFGLQGFNAVVLESVSEHGRAGAETLARETALLLNGMPTEDSSFPAQLAFNLHTRIGDLQENGSSVHEATALQELTALLGDLKRGMSLTCLQVPVFYGHTASIHCELEEDVSLDEVQECFKQQEYLSLSEPQELLTPVTHGVRDNKIYITRLRQSGKRSFDFVCIMDNTRRGEALNCVQIAELINAQAQKN</sequence>
<organism evidence="3 4">
    <name type="scientific">Candidatus Anaerobiospirillum merdipullorum</name>
    <dbReference type="NCBI Taxonomy" id="2838450"/>
    <lineage>
        <taxon>Bacteria</taxon>
        <taxon>Pseudomonadati</taxon>
        <taxon>Pseudomonadota</taxon>
        <taxon>Gammaproteobacteria</taxon>
        <taxon>Aeromonadales</taxon>
        <taxon>Succinivibrionaceae</taxon>
        <taxon>Anaerobiospirillum</taxon>
    </lineage>
</organism>
<dbReference type="SUPFAM" id="SSF51735">
    <property type="entry name" value="NAD(P)-binding Rossmann-fold domains"/>
    <property type="match status" value="1"/>
</dbReference>
<accession>A0A9E2KPR4</accession>
<dbReference type="Proteomes" id="UP000824150">
    <property type="component" value="Unassembled WGS sequence"/>
</dbReference>
<dbReference type="GO" id="GO:0016620">
    <property type="term" value="F:oxidoreductase activity, acting on the aldehyde or oxo group of donors, NAD or NADP as acceptor"/>
    <property type="evidence" value="ECO:0007669"/>
    <property type="project" value="InterPro"/>
</dbReference>
<dbReference type="Pfam" id="PF02774">
    <property type="entry name" value="Semialdhyde_dhC"/>
    <property type="match status" value="1"/>
</dbReference>
<dbReference type="CDD" id="cd18129">
    <property type="entry name" value="ASADH_C_USG1_like"/>
    <property type="match status" value="1"/>
</dbReference>
<comment type="caution">
    <text evidence="3">The sequence shown here is derived from an EMBL/GenBank/DDBJ whole genome shotgun (WGS) entry which is preliminary data.</text>
</comment>
<name>A0A9E2KPR4_9GAMM</name>
<protein>
    <recommendedName>
        <fullName evidence="2">Semialdehyde dehydrogenase NAD-binding domain-containing protein</fullName>
    </recommendedName>
</protein>
<dbReference type="PIRSF" id="PIRSF000148">
    <property type="entry name" value="ASA_dh"/>
    <property type="match status" value="1"/>
</dbReference>
<dbReference type="GO" id="GO:0046983">
    <property type="term" value="F:protein dimerization activity"/>
    <property type="evidence" value="ECO:0007669"/>
    <property type="project" value="InterPro"/>
</dbReference>
<dbReference type="EMBL" id="JAHLFG010000062">
    <property type="protein sequence ID" value="MBU3827008.1"/>
    <property type="molecule type" value="Genomic_DNA"/>
</dbReference>
<dbReference type="AlphaFoldDB" id="A0A9E2KPR4"/>
<dbReference type="Pfam" id="PF01118">
    <property type="entry name" value="Semialdhyde_dh"/>
    <property type="match status" value="1"/>
</dbReference>
<proteinExistence type="inferred from homology"/>
<gene>
    <name evidence="3" type="ORF">IAA31_05910</name>
</gene>
<dbReference type="InterPro" id="IPR036291">
    <property type="entry name" value="NAD(P)-bd_dom_sf"/>
</dbReference>
<evidence type="ECO:0000256" key="1">
    <source>
        <dbReference type="ARBA" id="ARBA00010584"/>
    </source>
</evidence>
<comment type="similarity">
    <text evidence="1">Belongs to the aspartate-semialdehyde dehydrogenase family.</text>
</comment>
<dbReference type="GO" id="GO:0008652">
    <property type="term" value="P:amino acid biosynthetic process"/>
    <property type="evidence" value="ECO:0007669"/>
    <property type="project" value="InterPro"/>
</dbReference>
<dbReference type="Gene3D" id="3.30.360.10">
    <property type="entry name" value="Dihydrodipicolinate Reductase, domain 2"/>
    <property type="match status" value="1"/>
</dbReference>
<evidence type="ECO:0000313" key="4">
    <source>
        <dbReference type="Proteomes" id="UP000824150"/>
    </source>
</evidence>
<dbReference type="InterPro" id="IPR000534">
    <property type="entry name" value="Semialdehyde_DH_NAD-bd"/>
</dbReference>
<dbReference type="SMART" id="SM00859">
    <property type="entry name" value="Semialdhyde_dh"/>
    <property type="match status" value="1"/>
</dbReference>
<dbReference type="Gene3D" id="3.40.50.720">
    <property type="entry name" value="NAD(P)-binding Rossmann-like Domain"/>
    <property type="match status" value="1"/>
</dbReference>
<dbReference type="PANTHER" id="PTHR46278">
    <property type="entry name" value="DEHYDROGENASE, PUTATIVE-RELATED"/>
    <property type="match status" value="1"/>
</dbReference>
<evidence type="ECO:0000259" key="2">
    <source>
        <dbReference type="SMART" id="SM00859"/>
    </source>
</evidence>
<dbReference type="GO" id="GO:0051287">
    <property type="term" value="F:NAD binding"/>
    <property type="evidence" value="ECO:0007669"/>
    <property type="project" value="InterPro"/>
</dbReference>
<evidence type="ECO:0000313" key="3">
    <source>
        <dbReference type="EMBL" id="MBU3827008.1"/>
    </source>
</evidence>
<dbReference type="SUPFAM" id="SSF55347">
    <property type="entry name" value="Glyceraldehyde-3-phosphate dehydrogenase-like, C-terminal domain"/>
    <property type="match status" value="1"/>
</dbReference>
<dbReference type="CDD" id="cd17894">
    <property type="entry name" value="ASADH_USG1_N"/>
    <property type="match status" value="1"/>
</dbReference>
<dbReference type="InterPro" id="IPR012280">
    <property type="entry name" value="Semialdhyde_DH_dimer_dom"/>
</dbReference>
<feature type="domain" description="Semialdehyde dehydrogenase NAD-binding" evidence="2">
    <location>
        <begin position="4"/>
        <end position="119"/>
    </location>
</feature>